<evidence type="ECO:0000313" key="2">
    <source>
        <dbReference type="Proteomes" id="UP001232148"/>
    </source>
</evidence>
<protein>
    <submittedName>
        <fullName evidence="1">Uncharacterized protein</fullName>
    </submittedName>
</protein>
<keyword evidence="2" id="KW-1185">Reference proteome</keyword>
<sequence length="223" mass="24887">MHACCFCVLHPRRPNFQTRLPRPPTTRRPLTSLSYSSSISLYLSIPRVTCRRDVTPALVVFPKSTVLIRVLASRPPCCHRRGISFRIPTSCSVRAFLACFSPKRPTTQSLANAKPHPSWTLTYAYPDESPLGICIRLSYPGLAWKDTRRGAAGEEALTAVFVPYLPTLDESLKTLYSLQQSSDRHTAHHTTKYPSGARSCSSLILHFPHFLALCDRLGGPRPV</sequence>
<evidence type="ECO:0000313" key="1">
    <source>
        <dbReference type="EMBL" id="KAK2024042.1"/>
    </source>
</evidence>
<proteinExistence type="predicted"/>
<name>A0AAD9LX52_9PEZI</name>
<gene>
    <name evidence="1" type="ORF">LX32DRAFT_119236</name>
</gene>
<organism evidence="1 2">
    <name type="scientific">Colletotrichum zoysiae</name>
    <dbReference type="NCBI Taxonomy" id="1216348"/>
    <lineage>
        <taxon>Eukaryota</taxon>
        <taxon>Fungi</taxon>
        <taxon>Dikarya</taxon>
        <taxon>Ascomycota</taxon>
        <taxon>Pezizomycotina</taxon>
        <taxon>Sordariomycetes</taxon>
        <taxon>Hypocreomycetidae</taxon>
        <taxon>Glomerellales</taxon>
        <taxon>Glomerellaceae</taxon>
        <taxon>Colletotrichum</taxon>
        <taxon>Colletotrichum graminicola species complex</taxon>
    </lineage>
</organism>
<reference evidence="1" key="1">
    <citation type="submission" date="2021-06" db="EMBL/GenBank/DDBJ databases">
        <title>Comparative genomics, transcriptomics and evolutionary studies reveal genomic signatures of adaptation to plant cell wall in hemibiotrophic fungi.</title>
        <authorList>
            <consortium name="DOE Joint Genome Institute"/>
            <person name="Baroncelli R."/>
            <person name="Diaz J.F."/>
            <person name="Benocci T."/>
            <person name="Peng M."/>
            <person name="Battaglia E."/>
            <person name="Haridas S."/>
            <person name="Andreopoulos W."/>
            <person name="Labutti K."/>
            <person name="Pangilinan J."/>
            <person name="Floch G.L."/>
            <person name="Makela M.R."/>
            <person name="Henrissat B."/>
            <person name="Grigoriev I.V."/>
            <person name="Crouch J.A."/>
            <person name="De Vries R.P."/>
            <person name="Sukno S.A."/>
            <person name="Thon M.R."/>
        </authorList>
    </citation>
    <scope>NUCLEOTIDE SEQUENCE</scope>
    <source>
        <strain evidence="1">MAFF235873</strain>
    </source>
</reference>
<comment type="caution">
    <text evidence="1">The sequence shown here is derived from an EMBL/GenBank/DDBJ whole genome shotgun (WGS) entry which is preliminary data.</text>
</comment>
<dbReference type="EMBL" id="MU842977">
    <property type="protein sequence ID" value="KAK2024042.1"/>
    <property type="molecule type" value="Genomic_DNA"/>
</dbReference>
<dbReference type="AlphaFoldDB" id="A0AAD9LX52"/>
<dbReference type="Proteomes" id="UP001232148">
    <property type="component" value="Unassembled WGS sequence"/>
</dbReference>
<accession>A0AAD9LX52</accession>